<evidence type="ECO:0000313" key="1">
    <source>
        <dbReference type="EMBL" id="MCB6829325.1"/>
    </source>
</evidence>
<accession>A0AAW4U479</accession>
<comment type="caution">
    <text evidence="1">The sequence shown here is derived from an EMBL/GenBank/DDBJ whole genome shotgun (WGS) entry which is preliminary data.</text>
</comment>
<proteinExistence type="predicted"/>
<evidence type="ECO:0000313" key="2">
    <source>
        <dbReference type="Proteomes" id="UP001198190"/>
    </source>
</evidence>
<name>A0AAW4U479_9FIRM</name>
<reference evidence="1" key="1">
    <citation type="submission" date="2021-10" db="EMBL/GenBank/DDBJ databases">
        <title>Collection of gut derived symbiotic bacterial strains cultured from healthy donors.</title>
        <authorList>
            <person name="Lin H."/>
            <person name="Littmann E."/>
            <person name="Claire K."/>
            <person name="Pamer E."/>
        </authorList>
    </citation>
    <scope>NUCLEOTIDE SEQUENCE</scope>
    <source>
        <strain evidence="1">MSK.7.16</strain>
    </source>
</reference>
<organism evidence="1 2">
    <name type="scientific">Megamonas funiformis</name>
    <dbReference type="NCBI Taxonomy" id="437897"/>
    <lineage>
        <taxon>Bacteria</taxon>
        <taxon>Bacillati</taxon>
        <taxon>Bacillota</taxon>
        <taxon>Negativicutes</taxon>
        <taxon>Selenomonadales</taxon>
        <taxon>Selenomonadaceae</taxon>
        <taxon>Megamonas</taxon>
    </lineage>
</organism>
<gene>
    <name evidence="1" type="ORF">LIY65_11560</name>
</gene>
<protein>
    <submittedName>
        <fullName evidence="1">Uncharacterized protein</fullName>
    </submittedName>
</protein>
<dbReference type="EMBL" id="JAJCGD010000048">
    <property type="protein sequence ID" value="MCB6829325.1"/>
    <property type="molecule type" value="Genomic_DNA"/>
</dbReference>
<sequence>MYYFKSYTKYIGDGNSGISLWNLFQTETEIFDETGKIILHELVYGNKMSEQLREIINSINGPVITPYDLCEDIVRGKDKKSISCITDVMWFSWLQCIH</sequence>
<dbReference type="Proteomes" id="UP001198190">
    <property type="component" value="Unassembled WGS sequence"/>
</dbReference>
<dbReference type="RefSeq" id="WP_227153354.1">
    <property type="nucleotide sequence ID" value="NZ_JAJCGD010000048.1"/>
</dbReference>
<dbReference type="AlphaFoldDB" id="A0AAW4U479"/>